<dbReference type="PROSITE" id="PS50195">
    <property type="entry name" value="PX"/>
    <property type="match status" value="1"/>
</dbReference>
<feature type="domain" description="VWFA" evidence="2">
    <location>
        <begin position="164"/>
        <end position="354"/>
    </location>
</feature>
<gene>
    <name evidence="3" type="ORF">GPM918_LOCUS12422</name>
    <name evidence="4" type="ORF">SRO942_LOCUS12423</name>
</gene>
<comment type="caution">
    <text evidence="3">The sequence shown here is derived from an EMBL/GenBank/DDBJ whole genome shotgun (WGS) entry which is preliminary data.</text>
</comment>
<accession>A0A814EZG4</accession>
<evidence type="ECO:0000313" key="5">
    <source>
        <dbReference type="Proteomes" id="UP000663829"/>
    </source>
</evidence>
<evidence type="ECO:0000259" key="1">
    <source>
        <dbReference type="PROSITE" id="PS50195"/>
    </source>
</evidence>
<dbReference type="PANTHER" id="PTHR46785:SF1">
    <property type="entry name" value="VON WILLEBRAND FACTOR A DOMAIN-CONTAINING PROTEIN 3B"/>
    <property type="match status" value="1"/>
</dbReference>
<dbReference type="EMBL" id="CAJOBC010002715">
    <property type="protein sequence ID" value="CAF3747511.1"/>
    <property type="molecule type" value="Genomic_DNA"/>
</dbReference>
<dbReference type="SUPFAM" id="SSF53300">
    <property type="entry name" value="vWA-like"/>
    <property type="match status" value="1"/>
</dbReference>
<dbReference type="InterPro" id="IPR001683">
    <property type="entry name" value="PX_dom"/>
</dbReference>
<dbReference type="OrthoDB" id="299997at2759"/>
<evidence type="ECO:0000313" key="3">
    <source>
        <dbReference type="EMBL" id="CAF0974647.1"/>
    </source>
</evidence>
<dbReference type="Gene3D" id="3.40.50.410">
    <property type="entry name" value="von Willebrand factor, type A domain"/>
    <property type="match status" value="1"/>
</dbReference>
<dbReference type="PROSITE" id="PS50234">
    <property type="entry name" value="VWFA"/>
    <property type="match status" value="1"/>
</dbReference>
<feature type="domain" description="PX" evidence="1">
    <location>
        <begin position="405"/>
        <end position="524"/>
    </location>
</feature>
<sequence length="558" mass="65822">MGRHGLHAVHSDAWEKHHELPVHGIRSNHQMSRLITKLRTLQSPNERLQQLVYEMKISVQLFSGEQLLQLAPYFREIELILALHLFDHHLFGLKCEQAQRLLQMIVNYEQRLEALEVIQEYIIDPINRSRLQQLFPSYLLPQVNECLTNIRGQSHVYGSIRSQRVIFLIDTSGSMSTEFYTNCGEMFNRLEFIVHDMHKILHHRASLNMKFNLICFGTHVHKWKTHLTSANIHHLKQAEHFLDHLEAHGQTNTHDALRQAILDDREVDTIYLLSDGEPTTDMRTILLDLRQWLEQHPVTIHTVAFLMGHDRDDPKPRQFMADIASISGGVFRCLDPYTLSNQEFNSTRETYDENPNFQDDGFVRFFRQKLKDVPSNLLENIDLNQIDLLIDLPHPTPPDFSTQLKSRSRPATEISILSFHIDSHNHYTFDIHLHLQQIINCQWTVSRTYKEFKYLHQQLERRIGSINLPQLPHDSHLHLGKQCGQFMEERRKELDTYIKQLYVYVSPHDYPEFDLFLLMELHTNQIIQQKQIEWMTQHQNTLPLAPYESIPPPYETLY</sequence>
<dbReference type="AlphaFoldDB" id="A0A814EZG4"/>
<name>A0A814EZG4_9BILA</name>
<reference evidence="3" key="1">
    <citation type="submission" date="2021-02" db="EMBL/GenBank/DDBJ databases">
        <authorList>
            <person name="Nowell W R."/>
        </authorList>
    </citation>
    <scope>NUCLEOTIDE SEQUENCE</scope>
</reference>
<dbReference type="SMART" id="SM00312">
    <property type="entry name" value="PX"/>
    <property type="match status" value="1"/>
</dbReference>
<dbReference type="GO" id="GO:0035091">
    <property type="term" value="F:phosphatidylinositol binding"/>
    <property type="evidence" value="ECO:0007669"/>
    <property type="project" value="InterPro"/>
</dbReference>
<protein>
    <recommendedName>
        <fullName evidence="6">VWFA domain-containing protein</fullName>
    </recommendedName>
</protein>
<dbReference type="Pfam" id="PF00787">
    <property type="entry name" value="PX"/>
    <property type="match status" value="1"/>
</dbReference>
<dbReference type="InterPro" id="IPR002035">
    <property type="entry name" value="VWF_A"/>
</dbReference>
<dbReference type="InterPro" id="IPR036465">
    <property type="entry name" value="vWFA_dom_sf"/>
</dbReference>
<evidence type="ECO:0008006" key="6">
    <source>
        <dbReference type="Google" id="ProtNLM"/>
    </source>
</evidence>
<evidence type="ECO:0000313" key="4">
    <source>
        <dbReference type="EMBL" id="CAF3747511.1"/>
    </source>
</evidence>
<dbReference type="CDD" id="cd06093">
    <property type="entry name" value="PX_domain"/>
    <property type="match status" value="1"/>
</dbReference>
<dbReference type="Gene3D" id="3.30.1520.10">
    <property type="entry name" value="Phox-like domain"/>
    <property type="match status" value="1"/>
</dbReference>
<dbReference type="SMART" id="SM00327">
    <property type="entry name" value="VWA"/>
    <property type="match status" value="1"/>
</dbReference>
<evidence type="ECO:0000259" key="2">
    <source>
        <dbReference type="PROSITE" id="PS50234"/>
    </source>
</evidence>
<keyword evidence="5" id="KW-1185">Reference proteome</keyword>
<proteinExistence type="predicted"/>
<dbReference type="EMBL" id="CAJNOQ010002715">
    <property type="protein sequence ID" value="CAF0974647.1"/>
    <property type="molecule type" value="Genomic_DNA"/>
</dbReference>
<organism evidence="3 5">
    <name type="scientific">Didymodactylos carnosus</name>
    <dbReference type="NCBI Taxonomy" id="1234261"/>
    <lineage>
        <taxon>Eukaryota</taxon>
        <taxon>Metazoa</taxon>
        <taxon>Spiralia</taxon>
        <taxon>Gnathifera</taxon>
        <taxon>Rotifera</taxon>
        <taxon>Eurotatoria</taxon>
        <taxon>Bdelloidea</taxon>
        <taxon>Philodinida</taxon>
        <taxon>Philodinidae</taxon>
        <taxon>Didymodactylos</taxon>
    </lineage>
</organism>
<dbReference type="Pfam" id="PF13768">
    <property type="entry name" value="VWA_3"/>
    <property type="match status" value="1"/>
</dbReference>
<dbReference type="Proteomes" id="UP000663829">
    <property type="component" value="Unassembled WGS sequence"/>
</dbReference>
<dbReference type="SUPFAM" id="SSF64268">
    <property type="entry name" value="PX domain"/>
    <property type="match status" value="1"/>
</dbReference>
<dbReference type="InterPro" id="IPR036871">
    <property type="entry name" value="PX_dom_sf"/>
</dbReference>
<dbReference type="PANTHER" id="PTHR46785">
    <property type="entry name" value="VON WILLEBRAND FACTOR A DOMAIN-CONTAINING PROTEIN 3B"/>
    <property type="match status" value="1"/>
</dbReference>
<dbReference type="Proteomes" id="UP000681722">
    <property type="component" value="Unassembled WGS sequence"/>
</dbReference>